<sequence>MTACSPLAIYYKPGVAVQKLQSDTDACEVSALKDAPVANQIRQTPARYIPGRRICNGLGQCTSSPGYWVPGSYYTVDVNKGLRQRRNDSCMAAKGYQPVSISQCPQRVANSAPPGATSRLPDLTDTSCVIRNNDGSFQIVDQG</sequence>
<protein>
    <recommendedName>
        <fullName evidence="3">Lipoprotein</fullName>
    </recommendedName>
</protein>
<evidence type="ECO:0008006" key="3">
    <source>
        <dbReference type="Google" id="ProtNLM"/>
    </source>
</evidence>
<reference evidence="1 2" key="1">
    <citation type="submission" date="2023-04" db="EMBL/GenBank/DDBJ databases">
        <title>Complete genome sequence of Alisedimentitalea scapharcae.</title>
        <authorList>
            <person name="Rong J.-C."/>
            <person name="Yi M.-L."/>
            <person name="Zhao Q."/>
        </authorList>
    </citation>
    <scope>NUCLEOTIDE SEQUENCE [LARGE SCALE GENOMIC DNA]</scope>
    <source>
        <strain evidence="1 2">KCTC 42119</strain>
    </source>
</reference>
<evidence type="ECO:0000313" key="1">
    <source>
        <dbReference type="EMBL" id="WZK87426.1"/>
    </source>
</evidence>
<organism evidence="1 2">
    <name type="scientific">Aliisedimentitalea scapharcae</name>
    <dbReference type="NCBI Taxonomy" id="1524259"/>
    <lineage>
        <taxon>Bacteria</taxon>
        <taxon>Pseudomonadati</taxon>
        <taxon>Pseudomonadota</taxon>
        <taxon>Alphaproteobacteria</taxon>
        <taxon>Rhodobacterales</taxon>
        <taxon>Roseobacteraceae</taxon>
        <taxon>Aliisedimentitalea</taxon>
    </lineage>
</organism>
<dbReference type="RefSeq" id="WP_406644675.1">
    <property type="nucleotide sequence ID" value="NZ_CP123584.1"/>
</dbReference>
<evidence type="ECO:0000313" key="2">
    <source>
        <dbReference type="Proteomes" id="UP001623232"/>
    </source>
</evidence>
<proteinExistence type="predicted"/>
<name>A0ABZ2XRV9_9RHOB</name>
<dbReference type="EMBL" id="CP123584">
    <property type="protein sequence ID" value="WZK87426.1"/>
    <property type="molecule type" value="Genomic_DNA"/>
</dbReference>
<keyword evidence="2" id="KW-1185">Reference proteome</keyword>
<gene>
    <name evidence="1" type="ORF">QEZ52_12455</name>
</gene>
<accession>A0ABZ2XRV9</accession>
<dbReference type="Proteomes" id="UP001623232">
    <property type="component" value="Chromosome"/>
</dbReference>